<evidence type="ECO:0000313" key="1">
    <source>
        <dbReference type="EMBL" id="SFP85789.1"/>
    </source>
</evidence>
<reference evidence="1 2" key="1">
    <citation type="submission" date="2016-10" db="EMBL/GenBank/DDBJ databases">
        <authorList>
            <person name="de Groot N.N."/>
        </authorList>
    </citation>
    <scope>NUCLEOTIDE SEQUENCE [LARGE SCALE GENOMIC DNA]</scope>
    <source>
        <strain evidence="1 2">EP1-55-1</strain>
    </source>
</reference>
<name>A0A1I5TRU4_9BACT</name>
<sequence length="90" mass="10944">MNSLSQIQKWIKMDESNVAFLMRYFARLPTALQIVIMQRHRRILFQKKEEFKNDGVEIQMASWISFVLAIKSLYVEEKPFYKKQLKRLKF</sequence>
<proteinExistence type="predicted"/>
<dbReference type="AlphaFoldDB" id="A0A1I5TRU4"/>
<protein>
    <submittedName>
        <fullName evidence="1">Uncharacterized protein</fullName>
    </submittedName>
</protein>
<evidence type="ECO:0000313" key="2">
    <source>
        <dbReference type="Proteomes" id="UP000199227"/>
    </source>
</evidence>
<dbReference type="Proteomes" id="UP000199227">
    <property type="component" value="Unassembled WGS sequence"/>
</dbReference>
<accession>A0A1I5TRU4</accession>
<dbReference type="OrthoDB" id="9991170at2"/>
<dbReference type="EMBL" id="FOXB01000047">
    <property type="protein sequence ID" value="SFP85789.1"/>
    <property type="molecule type" value="Genomic_DNA"/>
</dbReference>
<organism evidence="1 2">
    <name type="scientific">Hydrogenimonas thermophila</name>
    <dbReference type="NCBI Taxonomy" id="223786"/>
    <lineage>
        <taxon>Bacteria</taxon>
        <taxon>Pseudomonadati</taxon>
        <taxon>Campylobacterota</taxon>
        <taxon>Epsilonproteobacteria</taxon>
        <taxon>Campylobacterales</taxon>
        <taxon>Hydrogenimonadaceae</taxon>
        <taxon>Hydrogenimonas</taxon>
    </lineage>
</organism>
<keyword evidence="2" id="KW-1185">Reference proteome</keyword>
<gene>
    <name evidence="1" type="ORF">SAMN05216234_14715</name>
</gene>
<dbReference type="RefSeq" id="WP_092913911.1">
    <property type="nucleotide sequence ID" value="NZ_FOXB01000047.1"/>
</dbReference>